<geneLocation type="plasmid" evidence="2 3">
    <name>pPNAP02</name>
</geneLocation>
<accession>A1VVU7</accession>
<protein>
    <recommendedName>
        <fullName evidence="1">DUF2090 domain-containing protein</fullName>
    </recommendedName>
</protein>
<dbReference type="Pfam" id="PF09863">
    <property type="entry name" value="DUF2090"/>
    <property type="match status" value="1"/>
</dbReference>
<evidence type="ECO:0000259" key="1">
    <source>
        <dbReference type="Pfam" id="PF09863"/>
    </source>
</evidence>
<organism evidence="2 3">
    <name type="scientific">Polaromonas naphthalenivorans (strain CJ2)</name>
    <dbReference type="NCBI Taxonomy" id="365044"/>
    <lineage>
        <taxon>Bacteria</taxon>
        <taxon>Pseudomonadati</taxon>
        <taxon>Pseudomonadota</taxon>
        <taxon>Betaproteobacteria</taxon>
        <taxon>Burkholderiales</taxon>
        <taxon>Comamonadaceae</taxon>
        <taxon>Polaromonas</taxon>
    </lineage>
</organism>
<dbReference type="SUPFAM" id="SSF51569">
    <property type="entry name" value="Aldolase"/>
    <property type="match status" value="1"/>
</dbReference>
<dbReference type="eggNOG" id="COG3892">
    <property type="taxonomic scope" value="Bacteria"/>
</dbReference>
<dbReference type="Gene3D" id="3.20.20.70">
    <property type="entry name" value="Aldolase class I"/>
    <property type="match status" value="1"/>
</dbReference>
<reference evidence="3" key="1">
    <citation type="journal article" date="2009" name="Environ. Microbiol.">
        <title>The genome of Polaromonas naphthalenivorans strain CJ2, isolated from coal tar-contaminated sediment, reveals physiological and metabolic versatility and evolution through extensive horizontal gene transfer.</title>
        <authorList>
            <person name="Yagi J.M."/>
            <person name="Sims D."/>
            <person name="Brettin T."/>
            <person name="Bruce D."/>
            <person name="Madsen E.L."/>
        </authorList>
    </citation>
    <scope>NUCLEOTIDE SEQUENCE [LARGE SCALE GENOMIC DNA]</scope>
    <source>
        <strain evidence="3">CJ2</strain>
        <plasmid evidence="3">Plasmid pPNAP02</plasmid>
    </source>
</reference>
<dbReference type="AlphaFoldDB" id="A1VVU7"/>
<sequence length="322" mass="35368">MPIGYTQPLYILPFDHRASFVSGMFGWHGALKPEQIAQITAAKRVIYDGFTAAVAGGVDKDKAGILVDAHFGEEILRDAKRSGIITCVPAEKSGQDEFDFEFGDDFARHIRAFAPTFCKVLVRYNPEGDAAMNRRQASRLRRLSEYLGGGPSRFMFELLVPATPTQLEALGGDVQAYDRKVRPALMLHALRELQDAGVEADVWKVEGLDNQGDCERLVSMARRDGRANVGFIVLGRGENEQHVRAWLATAAGVAGFIGFAVGRTTFWEPLVAVRDKKITREVAVAEIARRYRQWVDIFELAKAAASFSDGVAAVGLARPPEG</sequence>
<dbReference type="InterPro" id="IPR018659">
    <property type="entry name" value="DUF2090"/>
</dbReference>
<dbReference type="HOGENOM" id="CLU_926225_0_0_4"/>
<dbReference type="Proteomes" id="UP000000644">
    <property type="component" value="Plasmid pPNAP02"/>
</dbReference>
<keyword evidence="3" id="KW-1185">Reference proteome</keyword>
<dbReference type="EMBL" id="CP000531">
    <property type="protein sequence ID" value="ABM39775.1"/>
    <property type="molecule type" value="Genomic_DNA"/>
</dbReference>
<name>A1VVU7_POLNA</name>
<dbReference type="InterPro" id="IPR013785">
    <property type="entry name" value="Aldolase_TIM"/>
</dbReference>
<feature type="domain" description="DUF2090" evidence="1">
    <location>
        <begin position="8"/>
        <end position="299"/>
    </location>
</feature>
<keyword evidence="2" id="KW-0614">Plasmid</keyword>
<evidence type="ECO:0000313" key="3">
    <source>
        <dbReference type="Proteomes" id="UP000000644"/>
    </source>
</evidence>
<proteinExistence type="predicted"/>
<dbReference type="OrthoDB" id="111160at2"/>
<evidence type="ECO:0000313" key="2">
    <source>
        <dbReference type="EMBL" id="ABM39775.1"/>
    </source>
</evidence>
<dbReference type="KEGG" id="pna:Pnap_4502"/>
<gene>
    <name evidence="2" type="ordered locus">Pnap_4502</name>
</gene>
<dbReference type="RefSeq" id="WP_011798190.1">
    <property type="nucleotide sequence ID" value="NC_008758.1"/>
</dbReference>